<dbReference type="EMBL" id="SLXP01000037">
    <property type="protein sequence ID" value="TCP33391.1"/>
    <property type="molecule type" value="Genomic_DNA"/>
</dbReference>
<evidence type="ECO:0000313" key="1">
    <source>
        <dbReference type="EMBL" id="TCP33391.1"/>
    </source>
</evidence>
<dbReference type="AlphaFoldDB" id="A0A4R2PGW3"/>
<reference evidence="1 2" key="1">
    <citation type="submission" date="2019-03" db="EMBL/GenBank/DDBJ databases">
        <title>Genomic Encyclopedia of Type Strains, Phase IV (KMG-IV): sequencing the most valuable type-strain genomes for metagenomic binning, comparative biology and taxonomic classification.</title>
        <authorList>
            <person name="Goeker M."/>
        </authorList>
    </citation>
    <scope>NUCLEOTIDE SEQUENCE [LARGE SCALE GENOMIC DNA]</scope>
    <source>
        <strain evidence="1 2">DSM 18063</strain>
    </source>
</reference>
<protein>
    <submittedName>
        <fullName evidence="1">Uncharacterized protein</fullName>
    </submittedName>
</protein>
<dbReference type="Proteomes" id="UP000294835">
    <property type="component" value="Unassembled WGS sequence"/>
</dbReference>
<gene>
    <name evidence="1" type="ORF">EV662_1374</name>
</gene>
<accession>A0A4R2PGW3</accession>
<proteinExistence type="predicted"/>
<feature type="non-terminal residue" evidence="1">
    <location>
        <position position="43"/>
    </location>
</feature>
<keyword evidence="2" id="KW-1185">Reference proteome</keyword>
<name>A0A4R2PGW3_9RHOB</name>
<comment type="caution">
    <text evidence="1">The sequence shown here is derived from an EMBL/GenBank/DDBJ whole genome shotgun (WGS) entry which is preliminary data.</text>
</comment>
<evidence type="ECO:0000313" key="2">
    <source>
        <dbReference type="Proteomes" id="UP000294835"/>
    </source>
</evidence>
<sequence>MPDTALAAPVPARRFTPEERDTIHELIRSRRDVRDEFRPDPIP</sequence>
<organism evidence="1 2">
    <name type="scientific">Rhodovulum marinum</name>
    <dbReference type="NCBI Taxonomy" id="320662"/>
    <lineage>
        <taxon>Bacteria</taxon>
        <taxon>Pseudomonadati</taxon>
        <taxon>Pseudomonadota</taxon>
        <taxon>Alphaproteobacteria</taxon>
        <taxon>Rhodobacterales</taxon>
        <taxon>Paracoccaceae</taxon>
        <taxon>Rhodovulum</taxon>
    </lineage>
</organism>